<evidence type="ECO:0000313" key="9">
    <source>
        <dbReference type="Proteomes" id="UP000324897"/>
    </source>
</evidence>
<evidence type="ECO:0000256" key="2">
    <source>
        <dbReference type="ARBA" id="ARBA00023015"/>
    </source>
</evidence>
<reference evidence="8 9" key="1">
    <citation type="journal article" date="2019" name="Sci. Rep.">
        <title>A high-quality genome of Eragrostis curvula grass provides insights into Poaceae evolution and supports new strategies to enhance forage quality.</title>
        <authorList>
            <person name="Carballo J."/>
            <person name="Santos B.A.C.M."/>
            <person name="Zappacosta D."/>
            <person name="Garbus I."/>
            <person name="Selva J.P."/>
            <person name="Gallo C.A."/>
            <person name="Diaz A."/>
            <person name="Albertini E."/>
            <person name="Caccamo M."/>
            <person name="Echenique V."/>
        </authorList>
    </citation>
    <scope>NUCLEOTIDE SEQUENCE [LARGE SCALE GENOMIC DNA]</scope>
    <source>
        <strain evidence="9">cv. Victoria</strain>
        <tissue evidence="8">Leaf</tissue>
    </source>
</reference>
<dbReference type="PANTHER" id="PTHR31221">
    <property type="entry name" value="WRKY TRANSCRIPTION FACTOR PROTEIN 1-RELATED"/>
    <property type="match status" value="1"/>
</dbReference>
<dbReference type="AlphaFoldDB" id="A0A5J9VMN1"/>
<feature type="region of interest" description="Disordered" evidence="6">
    <location>
        <begin position="314"/>
        <end position="337"/>
    </location>
</feature>
<proteinExistence type="predicted"/>
<dbReference type="Pfam" id="PF03106">
    <property type="entry name" value="WRKY"/>
    <property type="match status" value="1"/>
</dbReference>
<dbReference type="SMART" id="SM00774">
    <property type="entry name" value="WRKY"/>
    <property type="match status" value="1"/>
</dbReference>
<sequence length="355" mass="38517">MEELDGSAAVLEMSNKYWHQDFGEELLMSELLDNTSAAAPPPVSKGDDDDGEGPRRRRESMVNKLISTVYSGPTISDIESALSFTGGDHHQLAVDARKYNSSSPVVFSPEKVLSKMENKYTLKIKTCGNGLAEDGYKWRKYGQKSIKNSPNPRSYYRCTNPRCNAKKQVERATDEPDTLVVTYEGLHLHYTYSHFLHAAQQQGPPGLPKKPKRSPMVSDSSPSSVPDLDGPAHAEEVVPPPAAAAAASPAAAANAMVPASCNSSAATCYYFDEEEVFQQAGLIMNQHEEEEEEEELHMASNGLLEDVVPLLVRQPCGGSTTSSSSPPPGSSPSTSSICWTPTSPYIDMAILSNIF</sequence>
<dbReference type="InterPro" id="IPR003657">
    <property type="entry name" value="WRKY_dom"/>
</dbReference>
<dbReference type="Proteomes" id="UP000324897">
    <property type="component" value="Unassembled WGS sequence"/>
</dbReference>
<gene>
    <name evidence="8" type="ORF">EJB05_19005</name>
</gene>
<evidence type="ECO:0000256" key="1">
    <source>
        <dbReference type="ARBA" id="ARBA00004123"/>
    </source>
</evidence>
<keyword evidence="4" id="KW-0804">Transcription</keyword>
<protein>
    <recommendedName>
        <fullName evidence="7">WRKY domain-containing protein</fullName>
    </recommendedName>
</protein>
<accession>A0A5J9VMN1</accession>
<dbReference type="Gene3D" id="2.20.25.80">
    <property type="entry name" value="WRKY domain"/>
    <property type="match status" value="1"/>
</dbReference>
<feature type="region of interest" description="Disordered" evidence="6">
    <location>
        <begin position="31"/>
        <end position="57"/>
    </location>
</feature>
<evidence type="ECO:0000259" key="7">
    <source>
        <dbReference type="PROSITE" id="PS50811"/>
    </source>
</evidence>
<keyword evidence="9" id="KW-1185">Reference proteome</keyword>
<keyword evidence="5" id="KW-0539">Nucleus</keyword>
<evidence type="ECO:0000313" key="8">
    <source>
        <dbReference type="EMBL" id="TVU37038.1"/>
    </source>
</evidence>
<dbReference type="SMR" id="A0A5J9VMN1"/>
<feature type="compositionally biased region" description="Low complexity" evidence="6">
    <location>
        <begin position="315"/>
        <end position="324"/>
    </location>
</feature>
<dbReference type="OrthoDB" id="652816at2759"/>
<dbReference type="PANTHER" id="PTHR31221:SF42">
    <property type="entry name" value="WRKY TRANSCRIPTION FACTOR 49-RELATED"/>
    <property type="match status" value="1"/>
</dbReference>
<dbReference type="InterPro" id="IPR044810">
    <property type="entry name" value="WRKY_plant"/>
</dbReference>
<dbReference type="InterPro" id="IPR036576">
    <property type="entry name" value="WRKY_dom_sf"/>
</dbReference>
<comment type="subcellular location">
    <subcellularLocation>
        <location evidence="1">Nucleus</location>
    </subcellularLocation>
</comment>
<keyword evidence="3" id="KW-0238">DNA-binding</keyword>
<organism evidence="8 9">
    <name type="scientific">Eragrostis curvula</name>
    <name type="common">weeping love grass</name>
    <dbReference type="NCBI Taxonomy" id="38414"/>
    <lineage>
        <taxon>Eukaryota</taxon>
        <taxon>Viridiplantae</taxon>
        <taxon>Streptophyta</taxon>
        <taxon>Embryophyta</taxon>
        <taxon>Tracheophyta</taxon>
        <taxon>Spermatophyta</taxon>
        <taxon>Magnoliopsida</taxon>
        <taxon>Liliopsida</taxon>
        <taxon>Poales</taxon>
        <taxon>Poaceae</taxon>
        <taxon>PACMAD clade</taxon>
        <taxon>Chloridoideae</taxon>
        <taxon>Eragrostideae</taxon>
        <taxon>Eragrostidinae</taxon>
        <taxon>Eragrostis</taxon>
    </lineage>
</organism>
<comment type="caution">
    <text evidence="8">The sequence shown here is derived from an EMBL/GenBank/DDBJ whole genome shotgun (WGS) entry which is preliminary data.</text>
</comment>
<dbReference type="SUPFAM" id="SSF118290">
    <property type="entry name" value="WRKY DNA-binding domain"/>
    <property type="match status" value="1"/>
</dbReference>
<dbReference type="Gramene" id="TVU37038">
    <property type="protein sequence ID" value="TVU37038"/>
    <property type="gene ID" value="EJB05_19005"/>
</dbReference>
<evidence type="ECO:0000256" key="5">
    <source>
        <dbReference type="ARBA" id="ARBA00023242"/>
    </source>
</evidence>
<keyword evidence="2" id="KW-0805">Transcription regulation</keyword>
<dbReference type="EMBL" id="RWGY01000009">
    <property type="protein sequence ID" value="TVU37038.1"/>
    <property type="molecule type" value="Genomic_DNA"/>
</dbReference>
<feature type="compositionally biased region" description="Low complexity" evidence="6">
    <location>
        <begin position="214"/>
        <end position="227"/>
    </location>
</feature>
<feature type="region of interest" description="Disordered" evidence="6">
    <location>
        <begin position="199"/>
        <end position="235"/>
    </location>
</feature>
<dbReference type="GO" id="GO:0005634">
    <property type="term" value="C:nucleus"/>
    <property type="evidence" value="ECO:0007669"/>
    <property type="project" value="UniProtKB-SubCell"/>
</dbReference>
<feature type="domain" description="WRKY" evidence="7">
    <location>
        <begin position="127"/>
        <end position="192"/>
    </location>
</feature>
<evidence type="ECO:0000256" key="3">
    <source>
        <dbReference type="ARBA" id="ARBA00023125"/>
    </source>
</evidence>
<evidence type="ECO:0000256" key="6">
    <source>
        <dbReference type="SAM" id="MobiDB-lite"/>
    </source>
</evidence>
<dbReference type="PROSITE" id="PS50811">
    <property type="entry name" value="WRKY"/>
    <property type="match status" value="1"/>
</dbReference>
<name>A0A5J9VMN1_9POAL</name>
<evidence type="ECO:0000256" key="4">
    <source>
        <dbReference type="ARBA" id="ARBA00023163"/>
    </source>
</evidence>
<dbReference type="GO" id="GO:0043565">
    <property type="term" value="F:sequence-specific DNA binding"/>
    <property type="evidence" value="ECO:0007669"/>
    <property type="project" value="InterPro"/>
</dbReference>
<dbReference type="GO" id="GO:0003700">
    <property type="term" value="F:DNA-binding transcription factor activity"/>
    <property type="evidence" value="ECO:0007669"/>
    <property type="project" value="InterPro"/>
</dbReference>